<feature type="transmembrane region" description="Helical" evidence="7">
    <location>
        <begin position="290"/>
        <end position="311"/>
    </location>
</feature>
<dbReference type="Gene3D" id="1.10.3730.20">
    <property type="match status" value="1"/>
</dbReference>
<dbReference type="AlphaFoldDB" id="A0AA36BZG0"/>
<reference evidence="8" key="1">
    <citation type="submission" date="2023-08" db="EMBL/GenBank/DDBJ databases">
        <authorList>
            <person name="Alioto T."/>
            <person name="Alioto T."/>
            <person name="Gomez Garrido J."/>
        </authorList>
    </citation>
    <scope>NUCLEOTIDE SEQUENCE</scope>
</reference>
<evidence type="ECO:0000313" key="9">
    <source>
        <dbReference type="Proteomes" id="UP001162480"/>
    </source>
</evidence>
<dbReference type="GO" id="GO:0015095">
    <property type="term" value="F:magnesium ion transmembrane transporter activity"/>
    <property type="evidence" value="ECO:0007669"/>
    <property type="project" value="InterPro"/>
</dbReference>
<feature type="transmembrane region" description="Helical" evidence="7">
    <location>
        <begin position="317"/>
        <end position="339"/>
    </location>
</feature>
<dbReference type="GO" id="GO:0016020">
    <property type="term" value="C:membrane"/>
    <property type="evidence" value="ECO:0007669"/>
    <property type="project" value="UniProtKB-SubCell"/>
</dbReference>
<dbReference type="Proteomes" id="UP001162480">
    <property type="component" value="Chromosome 28"/>
</dbReference>
<keyword evidence="3 7" id="KW-0812">Transmembrane</keyword>
<feature type="transmembrane region" description="Helical" evidence="7">
    <location>
        <begin position="259"/>
        <end position="278"/>
    </location>
</feature>
<evidence type="ECO:0000256" key="5">
    <source>
        <dbReference type="ARBA" id="ARBA00023136"/>
    </source>
</evidence>
<evidence type="ECO:0000256" key="7">
    <source>
        <dbReference type="SAM" id="Phobius"/>
    </source>
</evidence>
<dbReference type="SUPFAM" id="SSF103481">
    <property type="entry name" value="Multidrug resistance efflux transporter EmrE"/>
    <property type="match status" value="1"/>
</dbReference>
<keyword evidence="5 7" id="KW-0472">Membrane</keyword>
<feature type="transmembrane region" description="Helical" evidence="7">
    <location>
        <begin position="157"/>
        <end position="175"/>
    </location>
</feature>
<sequence length="431" mass="47185">MAGQDRSPSTTTIATKFLPLSDPSKVSLLLTTSGVTPGFTTSTDSAPDTDESPTLTSQDLLIGCTLAIVGNLLISVSLNLQKYTHMRNSRREVSKHYLSDPLWWFGLLLMGFGELGNFSAYGYAPASLVAPLGTTTVVANLFVAALFLREKIKPENIFGSALAIVGACLLVTFSQKKERILNGDEITQSITEVSFIVYICIEVAALAVVCVLLYRFHIVHVVIYLLITSITASFTVISAKAVSSMLHLSLNGFSQFHNAIFYIMLLLMIITIILQIKYLNLAMKHFNATVVVPTNFVFFTISAILAGTIFYKEFFGMNTLDICMFLFGCLLSFIGVYFVTGNRLTPNSDDAQPLSDAEEKPVNTDVPPWLSSNMQESPVQPKGGSNHHLSDADRNSSHEMSTSSTSDSFNSQDTLFEKHTKTAAPHYGTNY</sequence>
<comment type="subcellular location">
    <subcellularLocation>
        <location evidence="1">Membrane</location>
        <topology evidence="1">Multi-pass membrane protein</topology>
    </subcellularLocation>
</comment>
<accession>A0AA36BZG0</accession>
<dbReference type="InterPro" id="IPR037185">
    <property type="entry name" value="EmrE-like"/>
</dbReference>
<gene>
    <name evidence="8" type="ORF">OCTVUL_1B007291</name>
</gene>
<evidence type="ECO:0000256" key="6">
    <source>
        <dbReference type="SAM" id="MobiDB-lite"/>
    </source>
</evidence>
<feature type="transmembrane region" description="Helical" evidence="7">
    <location>
        <begin position="195"/>
        <end position="214"/>
    </location>
</feature>
<keyword evidence="9" id="KW-1185">Reference proteome</keyword>
<dbReference type="PANTHER" id="PTHR12570:SF65">
    <property type="entry name" value="MAGNESIUM TRANSPORTER NIPA9-RELATED"/>
    <property type="match status" value="1"/>
</dbReference>
<evidence type="ECO:0000313" key="8">
    <source>
        <dbReference type="EMBL" id="CAI9742978.1"/>
    </source>
</evidence>
<evidence type="ECO:0000256" key="3">
    <source>
        <dbReference type="ARBA" id="ARBA00022692"/>
    </source>
</evidence>
<protein>
    <submittedName>
        <fullName evidence="8">2</fullName>
    </submittedName>
</protein>
<dbReference type="EMBL" id="OX597841">
    <property type="protein sequence ID" value="CAI9742978.1"/>
    <property type="molecule type" value="Genomic_DNA"/>
</dbReference>
<feature type="transmembrane region" description="Helical" evidence="7">
    <location>
        <begin position="101"/>
        <end position="122"/>
    </location>
</feature>
<dbReference type="PANTHER" id="PTHR12570">
    <property type="match status" value="1"/>
</dbReference>
<keyword evidence="4 7" id="KW-1133">Transmembrane helix</keyword>
<proteinExistence type="inferred from homology"/>
<feature type="transmembrane region" description="Helical" evidence="7">
    <location>
        <begin position="60"/>
        <end position="80"/>
    </location>
</feature>
<feature type="compositionally biased region" description="Low complexity" evidence="6">
    <location>
        <begin position="398"/>
        <end position="411"/>
    </location>
</feature>
<evidence type="ECO:0000256" key="4">
    <source>
        <dbReference type="ARBA" id="ARBA00022989"/>
    </source>
</evidence>
<name>A0AA36BZG0_OCTVU</name>
<feature type="compositionally biased region" description="Basic and acidic residues" evidence="6">
    <location>
        <begin position="388"/>
        <end position="397"/>
    </location>
</feature>
<comment type="similarity">
    <text evidence="2">Belongs to the NIPA family.</text>
</comment>
<dbReference type="InterPro" id="IPR008521">
    <property type="entry name" value="Mg_trans_NIPA"/>
</dbReference>
<dbReference type="Pfam" id="PF05653">
    <property type="entry name" value="Mg_trans_NIPA"/>
    <property type="match status" value="1"/>
</dbReference>
<evidence type="ECO:0000256" key="1">
    <source>
        <dbReference type="ARBA" id="ARBA00004141"/>
    </source>
</evidence>
<evidence type="ECO:0000256" key="2">
    <source>
        <dbReference type="ARBA" id="ARBA00007230"/>
    </source>
</evidence>
<feature type="transmembrane region" description="Helical" evidence="7">
    <location>
        <begin position="221"/>
        <end position="239"/>
    </location>
</feature>
<feature type="region of interest" description="Disordered" evidence="6">
    <location>
        <begin position="349"/>
        <end position="431"/>
    </location>
</feature>
<organism evidence="8 9">
    <name type="scientific">Octopus vulgaris</name>
    <name type="common">Common octopus</name>
    <dbReference type="NCBI Taxonomy" id="6645"/>
    <lineage>
        <taxon>Eukaryota</taxon>
        <taxon>Metazoa</taxon>
        <taxon>Spiralia</taxon>
        <taxon>Lophotrochozoa</taxon>
        <taxon>Mollusca</taxon>
        <taxon>Cephalopoda</taxon>
        <taxon>Coleoidea</taxon>
        <taxon>Octopodiformes</taxon>
        <taxon>Octopoda</taxon>
        <taxon>Incirrata</taxon>
        <taxon>Octopodidae</taxon>
        <taxon>Octopus</taxon>
    </lineage>
</organism>
<feature type="transmembrane region" description="Helical" evidence="7">
    <location>
        <begin position="128"/>
        <end position="148"/>
    </location>
</feature>